<keyword evidence="2" id="KW-0732">Signal</keyword>
<feature type="signal peptide" evidence="2">
    <location>
        <begin position="1"/>
        <end position="24"/>
    </location>
</feature>
<gene>
    <name evidence="3" type="ORF">TCLT_LOCUS8162</name>
</gene>
<keyword evidence="1" id="KW-0812">Transmembrane</keyword>
<keyword evidence="4" id="KW-1185">Reference proteome</keyword>
<keyword evidence="1" id="KW-0472">Membrane</keyword>
<feature type="chain" id="PRO_5043126593" evidence="2">
    <location>
        <begin position="25"/>
        <end position="888"/>
    </location>
</feature>
<evidence type="ECO:0000313" key="3">
    <source>
        <dbReference type="EMBL" id="VDN05689.1"/>
    </source>
</evidence>
<dbReference type="AlphaFoldDB" id="A0A0N5D596"/>
<feature type="transmembrane region" description="Helical" evidence="1">
    <location>
        <begin position="869"/>
        <end position="887"/>
    </location>
</feature>
<evidence type="ECO:0000313" key="5">
    <source>
        <dbReference type="WBParaSite" id="TCLT_0000817301-mRNA-1"/>
    </source>
</evidence>
<protein>
    <submittedName>
        <fullName evidence="5">IgGFc_binding domain-containing protein</fullName>
    </submittedName>
</protein>
<accession>A0A0N5D596</accession>
<dbReference type="Proteomes" id="UP000276776">
    <property type="component" value="Unassembled WGS sequence"/>
</dbReference>
<dbReference type="WBParaSite" id="TCLT_0000817301-mRNA-1">
    <property type="protein sequence ID" value="TCLT_0000817301-mRNA-1"/>
    <property type="gene ID" value="TCLT_0000817301"/>
</dbReference>
<evidence type="ECO:0000256" key="2">
    <source>
        <dbReference type="SAM" id="SignalP"/>
    </source>
</evidence>
<keyword evidence="1" id="KW-1133">Transmembrane helix</keyword>
<dbReference type="OMA" id="NASMNET"/>
<name>A0A0N5D596_THECL</name>
<evidence type="ECO:0000313" key="4">
    <source>
        <dbReference type="Proteomes" id="UP000276776"/>
    </source>
</evidence>
<proteinExistence type="predicted"/>
<evidence type="ECO:0000256" key="1">
    <source>
        <dbReference type="SAM" id="Phobius"/>
    </source>
</evidence>
<sequence length="888" mass="96898">MSKFTLITALCILVLTSTGPDTLGTEFVFVYPPNNSGSKRTNVTLDITNVNTRNVALVTIQYNEYSGDSHNITSVSHITVLKVNVFSNIVFAFSGSVTLDNIKNGLHSYTDNRIFINSTIPITLLARNLDISGTRDTFLVLPTSMADKQYAVMLPSSATDGATIAYLLPIQKNFENQQFTVEITNKASTCSFSHTLKAGKILAYSTSAESFTLRAQSSTEFVMVLAVRKLPVKKGSDKFDFGCFMPTAIPSSGCDKLAMPDDHIIQLLTGKYYLLATPSADCDSVDITIRSRKQSKSIQLAISDFSKGSKILSLKHSGNMAAISTMVFPLNVVRYGGYNIGDLNYEEGAYLYEVPTTSQFVTGLTTFVVDDDSNQITIIANYPAVSSTYFDGENTVTFAPLPFFNETWYYASGTVQPGFHFLHSMGSYITYITGRINNTAYGYVSALNSRKAIKPVSTASWDFAMKPVSTSVFTSTLQANSTSLTTTTIYSTPATYRLRTSENSIPISNLFPAVKFGDGISEMPFDARVNISASAPVGVAVINFGDRNGDIFTALPTTMAGNNYAFTLPSPGSLGFSTAYFSAVTEDAKISITIFDNGRYEEYTRLIRVTEGSNTLFYSKRNGFTLFATSNAPFLITVGVEGLLVADYGEEIADFGSFMPMPLSTTECSQAVDHKYPLMLFSAQSFLISPPSPKCVPSIRFFGISDKNFSRDLHLSKQSDTIQKLDSNVYGNSVALFSNTAISVIRYGGYNMTLPQLSSGTFLDQIVSWDNFVTGRIPVSIHDTFSSITVIGDELTKNSVNLNWYPVQYFGEPAYISVFNADQSFFFENPGRFIIYVSASVEVSDGLSSAFGYAVGYGRNVPESKGGIGIGYSITLIIVTIFSQLLLL</sequence>
<organism evidence="5">
    <name type="scientific">Thelazia callipaeda</name>
    <name type="common">Oriental eyeworm</name>
    <name type="synonym">Parasitic nematode</name>
    <dbReference type="NCBI Taxonomy" id="103827"/>
    <lineage>
        <taxon>Eukaryota</taxon>
        <taxon>Metazoa</taxon>
        <taxon>Ecdysozoa</taxon>
        <taxon>Nematoda</taxon>
        <taxon>Chromadorea</taxon>
        <taxon>Rhabditida</taxon>
        <taxon>Spirurina</taxon>
        <taxon>Spiruromorpha</taxon>
        <taxon>Thelazioidea</taxon>
        <taxon>Thelaziidae</taxon>
        <taxon>Thelazia</taxon>
    </lineage>
</organism>
<dbReference type="OrthoDB" id="5845376at2759"/>
<reference evidence="5" key="1">
    <citation type="submission" date="2017-02" db="UniProtKB">
        <authorList>
            <consortium name="WormBaseParasite"/>
        </authorList>
    </citation>
    <scope>IDENTIFICATION</scope>
</reference>
<dbReference type="EMBL" id="UYYF01004592">
    <property type="protein sequence ID" value="VDN05689.1"/>
    <property type="molecule type" value="Genomic_DNA"/>
</dbReference>
<reference evidence="3 4" key="2">
    <citation type="submission" date="2018-11" db="EMBL/GenBank/DDBJ databases">
        <authorList>
            <consortium name="Pathogen Informatics"/>
        </authorList>
    </citation>
    <scope>NUCLEOTIDE SEQUENCE [LARGE SCALE GENOMIC DNA]</scope>
</reference>